<keyword evidence="4" id="KW-0597">Phosphoprotein</keyword>
<keyword evidence="7" id="KW-0902">Two-component regulatory system</keyword>
<dbReference type="EMBL" id="RZGY01000003">
    <property type="protein sequence ID" value="RUQ84323.1"/>
    <property type="molecule type" value="Genomic_DNA"/>
</dbReference>
<dbReference type="Gene3D" id="3.30.565.10">
    <property type="entry name" value="Histidine kinase-like ATPase, C-terminal domain"/>
    <property type="match status" value="1"/>
</dbReference>
<dbReference type="InterPro" id="IPR003594">
    <property type="entry name" value="HATPase_dom"/>
</dbReference>
<comment type="subcellular location">
    <subcellularLocation>
        <location evidence="2">Cell membrane</location>
    </subcellularLocation>
</comment>
<evidence type="ECO:0000256" key="5">
    <source>
        <dbReference type="ARBA" id="ARBA00022679"/>
    </source>
</evidence>
<dbReference type="SUPFAM" id="SSF55874">
    <property type="entry name" value="ATPase domain of HSP90 chaperone/DNA topoisomerase II/histidine kinase"/>
    <property type="match status" value="1"/>
</dbReference>
<dbReference type="InterPro" id="IPR050736">
    <property type="entry name" value="Sensor_HK_Regulatory"/>
</dbReference>
<dbReference type="PANTHER" id="PTHR43711">
    <property type="entry name" value="TWO-COMPONENT HISTIDINE KINASE"/>
    <property type="match status" value="1"/>
</dbReference>
<comment type="catalytic activity">
    <reaction evidence="1">
        <text>ATP + protein L-histidine = ADP + protein N-phospho-L-histidine.</text>
        <dbReference type="EC" id="2.7.13.3"/>
    </reaction>
</comment>
<dbReference type="SMART" id="SM00388">
    <property type="entry name" value="HisKA"/>
    <property type="match status" value="1"/>
</dbReference>
<protein>
    <recommendedName>
        <fullName evidence="3">histidine kinase</fullName>
        <ecNumber evidence="3">2.7.13.3</ecNumber>
    </recommendedName>
</protein>
<dbReference type="CDD" id="cd00082">
    <property type="entry name" value="HisKA"/>
    <property type="match status" value="1"/>
</dbReference>
<evidence type="ECO:0000256" key="3">
    <source>
        <dbReference type="ARBA" id="ARBA00012438"/>
    </source>
</evidence>
<dbReference type="Proteomes" id="UP000268291">
    <property type="component" value="Unassembled WGS sequence"/>
</dbReference>
<evidence type="ECO:0000256" key="1">
    <source>
        <dbReference type="ARBA" id="ARBA00000085"/>
    </source>
</evidence>
<proteinExistence type="predicted"/>
<feature type="transmembrane region" description="Helical" evidence="8">
    <location>
        <begin position="131"/>
        <end position="148"/>
    </location>
</feature>
<keyword evidence="11" id="KW-1185">Reference proteome</keyword>
<evidence type="ECO:0000256" key="4">
    <source>
        <dbReference type="ARBA" id="ARBA00022553"/>
    </source>
</evidence>
<dbReference type="InterPro" id="IPR003661">
    <property type="entry name" value="HisK_dim/P_dom"/>
</dbReference>
<organism evidence="10 11">
    <name type="scientific">Labedella gwakjiensis</name>
    <dbReference type="NCBI Taxonomy" id="390269"/>
    <lineage>
        <taxon>Bacteria</taxon>
        <taxon>Bacillati</taxon>
        <taxon>Actinomycetota</taxon>
        <taxon>Actinomycetes</taxon>
        <taxon>Micrococcales</taxon>
        <taxon>Microbacteriaceae</taxon>
        <taxon>Labedella</taxon>
    </lineage>
</organism>
<dbReference type="InterPro" id="IPR005467">
    <property type="entry name" value="His_kinase_dom"/>
</dbReference>
<comment type="caution">
    <text evidence="10">The sequence shown here is derived from an EMBL/GenBank/DDBJ whole genome shotgun (WGS) entry which is preliminary data.</text>
</comment>
<dbReference type="SUPFAM" id="SSF47384">
    <property type="entry name" value="Homodimeric domain of signal transducing histidine kinase"/>
    <property type="match status" value="1"/>
</dbReference>
<evidence type="ECO:0000256" key="7">
    <source>
        <dbReference type="ARBA" id="ARBA00023012"/>
    </source>
</evidence>
<dbReference type="SMART" id="SM00387">
    <property type="entry name" value="HATPase_c"/>
    <property type="match status" value="1"/>
</dbReference>
<keyword evidence="5" id="KW-0808">Transferase</keyword>
<evidence type="ECO:0000256" key="8">
    <source>
        <dbReference type="SAM" id="Phobius"/>
    </source>
</evidence>
<keyword evidence="8" id="KW-0812">Transmembrane</keyword>
<dbReference type="InterPro" id="IPR036097">
    <property type="entry name" value="HisK_dim/P_sf"/>
</dbReference>
<evidence type="ECO:0000256" key="2">
    <source>
        <dbReference type="ARBA" id="ARBA00004236"/>
    </source>
</evidence>
<dbReference type="PRINTS" id="PR00344">
    <property type="entry name" value="BCTRLSENSOR"/>
</dbReference>
<dbReference type="PROSITE" id="PS50109">
    <property type="entry name" value="HIS_KIN"/>
    <property type="match status" value="1"/>
</dbReference>
<sequence length="548" mass="59105">MLEAADDIRRKESTMAASAVLIRRRDVFWRGQAPFVFGTVVLVGFVLIGVPSAIGDAFFLLGLGVTALATASIAIVPWNQLPSNALIAIPLSDIVAVAFLRESLYAALPSTGLLIVFPVMWLSYRFPVSAIPLSAIGALYVTALPILAGRPAPATGRDWASLFLLPALITIVAVTVHAAARLLRATRAEARRVLNEAEQANALALTVANSVDAAIVHFLPDGSVGMRNQATFAQAEIAEYDKASKSALAAYEADRRTPLRREDQPIYRALRGEEFRGLLYWIGRPGNQHAIVANSVGVHTDDGAFLGTVLVGHDVTDLANAISVREEFLVAVSHELRTPLTSIIGYLDILSDAHDLDALGIRREVSTIQRNADQLHAIISDLLTSNASEIRVRPGPVDLAHVVRECAEAVAPRAHVLGIDVEVDAPERFDADADASRIGQVIDNLLSNGLKYTPRGGRVSLSLVPGDTEFSIVVTDTGIGISQSDQRQLFDRFFRAQEVRDQATQGLGLGLSIVRTIVDAHHGRIDVESLPGKGSRFTVTLPLHQRRR</sequence>
<evidence type="ECO:0000259" key="9">
    <source>
        <dbReference type="PROSITE" id="PS50109"/>
    </source>
</evidence>
<accession>A0ABY0C550</accession>
<evidence type="ECO:0000313" key="10">
    <source>
        <dbReference type="EMBL" id="RUQ84323.1"/>
    </source>
</evidence>
<feature type="transmembrane region" description="Helical" evidence="8">
    <location>
        <begin position="160"/>
        <end position="183"/>
    </location>
</feature>
<dbReference type="InterPro" id="IPR004358">
    <property type="entry name" value="Sig_transdc_His_kin-like_C"/>
</dbReference>
<dbReference type="PANTHER" id="PTHR43711:SF1">
    <property type="entry name" value="HISTIDINE KINASE 1"/>
    <property type="match status" value="1"/>
</dbReference>
<dbReference type="GO" id="GO:0016301">
    <property type="term" value="F:kinase activity"/>
    <property type="evidence" value="ECO:0007669"/>
    <property type="project" value="UniProtKB-KW"/>
</dbReference>
<dbReference type="EC" id="2.7.13.3" evidence="3"/>
<keyword evidence="8" id="KW-1133">Transmembrane helix</keyword>
<dbReference type="Pfam" id="PF00512">
    <property type="entry name" value="HisKA"/>
    <property type="match status" value="1"/>
</dbReference>
<feature type="domain" description="Histidine kinase" evidence="9">
    <location>
        <begin position="331"/>
        <end position="545"/>
    </location>
</feature>
<evidence type="ECO:0000313" key="11">
    <source>
        <dbReference type="Proteomes" id="UP000268291"/>
    </source>
</evidence>
<feature type="transmembrane region" description="Helical" evidence="8">
    <location>
        <begin position="33"/>
        <end position="51"/>
    </location>
</feature>
<name>A0ABY0C550_9MICO</name>
<feature type="transmembrane region" description="Helical" evidence="8">
    <location>
        <begin position="57"/>
        <end position="76"/>
    </location>
</feature>
<keyword evidence="6 10" id="KW-0418">Kinase</keyword>
<keyword evidence="8" id="KW-0472">Membrane</keyword>
<gene>
    <name evidence="10" type="ORF">ELQ93_16050</name>
</gene>
<reference evidence="10 11" key="1">
    <citation type="submission" date="2018-12" db="EMBL/GenBank/DDBJ databases">
        <authorList>
            <person name="hu s."/>
            <person name="Xu Y."/>
            <person name="Xu B."/>
            <person name="Li F."/>
        </authorList>
    </citation>
    <scope>NUCLEOTIDE SEQUENCE [LARGE SCALE GENOMIC DNA]</scope>
    <source>
        <strain evidence="10 11">KSW2-17</strain>
    </source>
</reference>
<dbReference type="InterPro" id="IPR036890">
    <property type="entry name" value="HATPase_C_sf"/>
</dbReference>
<dbReference type="Gene3D" id="1.10.287.130">
    <property type="match status" value="1"/>
</dbReference>
<feature type="transmembrane region" description="Helical" evidence="8">
    <location>
        <begin position="106"/>
        <end position="124"/>
    </location>
</feature>
<evidence type="ECO:0000256" key="6">
    <source>
        <dbReference type="ARBA" id="ARBA00022777"/>
    </source>
</evidence>
<dbReference type="Pfam" id="PF02518">
    <property type="entry name" value="HATPase_c"/>
    <property type="match status" value="1"/>
</dbReference>